<name>A0A941EB25_9ACTN</name>
<protein>
    <submittedName>
        <fullName evidence="2">Uncharacterized protein</fullName>
    </submittedName>
</protein>
<organism evidence="2 3">
    <name type="scientific">Actinospica acidithermotolerans</name>
    <dbReference type="NCBI Taxonomy" id="2828514"/>
    <lineage>
        <taxon>Bacteria</taxon>
        <taxon>Bacillati</taxon>
        <taxon>Actinomycetota</taxon>
        <taxon>Actinomycetes</taxon>
        <taxon>Catenulisporales</taxon>
        <taxon>Actinospicaceae</taxon>
        <taxon>Actinospica</taxon>
    </lineage>
</organism>
<sequence>MPGWRPGSTRGVREQAVQDESALGSTGVLTIGTRGAAGPGEALLGIRGGTEAYIAWSERPLPRGTQVLAVTARGPRAVEVVPWPEDPLDELGGIEPS</sequence>
<evidence type="ECO:0000313" key="3">
    <source>
        <dbReference type="Proteomes" id="UP000676325"/>
    </source>
</evidence>
<comment type="caution">
    <text evidence="2">The sequence shown here is derived from an EMBL/GenBank/DDBJ whole genome shotgun (WGS) entry which is preliminary data.</text>
</comment>
<evidence type="ECO:0000313" key="2">
    <source>
        <dbReference type="EMBL" id="MBR7827957.1"/>
    </source>
</evidence>
<feature type="region of interest" description="Disordered" evidence="1">
    <location>
        <begin position="1"/>
        <end position="39"/>
    </location>
</feature>
<keyword evidence="3" id="KW-1185">Reference proteome</keyword>
<accession>A0A941EB25</accession>
<dbReference type="Proteomes" id="UP000676325">
    <property type="component" value="Unassembled WGS sequence"/>
</dbReference>
<dbReference type="EMBL" id="JAGSOH010000046">
    <property type="protein sequence ID" value="MBR7827957.1"/>
    <property type="molecule type" value="Genomic_DNA"/>
</dbReference>
<dbReference type="AlphaFoldDB" id="A0A941EB25"/>
<reference evidence="2" key="1">
    <citation type="submission" date="2021-04" db="EMBL/GenBank/DDBJ databases">
        <title>Genome based classification of Actinospica acidithermotolerans sp. nov., an actinobacterium isolated from an Indonesian hot spring.</title>
        <authorList>
            <person name="Kusuma A.B."/>
            <person name="Putra K.E."/>
            <person name="Nafisah S."/>
            <person name="Loh J."/>
            <person name="Nouioui I."/>
            <person name="Goodfellow M."/>
        </authorList>
    </citation>
    <scope>NUCLEOTIDE SEQUENCE</scope>
    <source>
        <strain evidence="2">MGRD01-02</strain>
    </source>
</reference>
<evidence type="ECO:0000256" key="1">
    <source>
        <dbReference type="SAM" id="MobiDB-lite"/>
    </source>
</evidence>
<proteinExistence type="predicted"/>
<gene>
    <name evidence="2" type="ORF">KDK95_16695</name>
</gene>